<gene>
    <name evidence="2" type="ORF">MNBD_NITROSPINAE03-948</name>
</gene>
<feature type="domain" description="SH3b" evidence="1">
    <location>
        <begin position="34"/>
        <end position="97"/>
    </location>
</feature>
<dbReference type="InterPro" id="IPR003646">
    <property type="entry name" value="SH3-like_bac-type"/>
</dbReference>
<accession>A0A3B1BGL2</accession>
<reference evidence="2" key="1">
    <citation type="submission" date="2018-06" db="EMBL/GenBank/DDBJ databases">
        <authorList>
            <person name="Zhirakovskaya E."/>
        </authorList>
    </citation>
    <scope>NUCLEOTIDE SEQUENCE</scope>
</reference>
<evidence type="ECO:0000259" key="1">
    <source>
        <dbReference type="SMART" id="SM00287"/>
    </source>
</evidence>
<evidence type="ECO:0000313" key="2">
    <source>
        <dbReference type="EMBL" id="VAX17426.1"/>
    </source>
</evidence>
<sequence>MMTPEKNKFAGLRKLLPIAFFLLIGLSLAGTGYAETLYVKKSGTKLQAADSAKSDVLLKLDQGTPVTVIKKLKRFYQVSEPGGKKGWVFKFKLTSKAPKASGGGAGDLLGALGGKQKIAARESSSGSSIRGLTPVSENYAKKKGISAVDIQSVRQMETYRISAEEMDKFLKEGRLGEYGQ</sequence>
<dbReference type="Pfam" id="PF08239">
    <property type="entry name" value="SH3_3"/>
    <property type="match status" value="1"/>
</dbReference>
<dbReference type="Gene3D" id="2.30.30.40">
    <property type="entry name" value="SH3 Domains"/>
    <property type="match status" value="1"/>
</dbReference>
<dbReference type="AlphaFoldDB" id="A0A3B1BGL2"/>
<proteinExistence type="predicted"/>
<protein>
    <recommendedName>
        <fullName evidence="1">SH3b domain-containing protein</fullName>
    </recommendedName>
</protein>
<name>A0A3B1BGL2_9ZZZZ</name>
<dbReference type="SMART" id="SM00287">
    <property type="entry name" value="SH3b"/>
    <property type="match status" value="1"/>
</dbReference>
<dbReference type="EMBL" id="UOGB01000087">
    <property type="protein sequence ID" value="VAX17426.1"/>
    <property type="molecule type" value="Genomic_DNA"/>
</dbReference>
<organism evidence="2">
    <name type="scientific">hydrothermal vent metagenome</name>
    <dbReference type="NCBI Taxonomy" id="652676"/>
    <lineage>
        <taxon>unclassified sequences</taxon>
        <taxon>metagenomes</taxon>
        <taxon>ecological metagenomes</taxon>
    </lineage>
</organism>